<keyword evidence="4 9" id="KW-0812">Transmembrane</keyword>
<dbReference type="AlphaFoldDB" id="A0A9P7Z9X6"/>
<feature type="transmembrane region" description="Helical" evidence="9">
    <location>
        <begin position="201"/>
        <end position="221"/>
    </location>
</feature>
<feature type="transmembrane region" description="Helical" evidence="9">
    <location>
        <begin position="55"/>
        <end position="74"/>
    </location>
</feature>
<dbReference type="InterPro" id="IPR004648">
    <property type="entry name" value="Oligpept_transpt"/>
</dbReference>
<dbReference type="GO" id="GO:0035673">
    <property type="term" value="F:oligopeptide transmembrane transporter activity"/>
    <property type="evidence" value="ECO:0007669"/>
    <property type="project" value="InterPro"/>
</dbReference>
<comment type="caution">
    <text evidence="10">The sequence shown here is derived from an EMBL/GenBank/DDBJ whole genome shotgun (WGS) entry which is preliminary data.</text>
</comment>
<keyword evidence="5" id="KW-0571">Peptide transport</keyword>
<evidence type="ECO:0000256" key="6">
    <source>
        <dbReference type="ARBA" id="ARBA00022927"/>
    </source>
</evidence>
<evidence type="ECO:0000313" key="11">
    <source>
        <dbReference type="Proteomes" id="UP000887226"/>
    </source>
</evidence>
<evidence type="ECO:0000256" key="2">
    <source>
        <dbReference type="ARBA" id="ARBA00008807"/>
    </source>
</evidence>
<dbReference type="Proteomes" id="UP000887226">
    <property type="component" value="Unassembled WGS sequence"/>
</dbReference>
<dbReference type="GO" id="GO:0015031">
    <property type="term" value="P:protein transport"/>
    <property type="evidence" value="ECO:0007669"/>
    <property type="project" value="UniProtKB-KW"/>
</dbReference>
<evidence type="ECO:0000256" key="3">
    <source>
        <dbReference type="ARBA" id="ARBA00022448"/>
    </source>
</evidence>
<evidence type="ECO:0000256" key="9">
    <source>
        <dbReference type="SAM" id="Phobius"/>
    </source>
</evidence>
<accession>A0A9P7Z9X6</accession>
<keyword evidence="3" id="KW-0813">Transport</keyword>
<protein>
    <submittedName>
        <fullName evidence="10">OPT oligopeptide transporter protein-domain-containing protein</fullName>
    </submittedName>
</protein>
<keyword evidence="11" id="KW-1185">Reference proteome</keyword>
<sequence length="229" mass="26372">MAIKYLITSDVEVVARVPEEEGDMLLQRTERTELTPTEALTWNVEGHERNYPEVAFFYLFLSPILYYTNIWYSAYLPFLSLSTFDSTGDIYNIIRVVDKNLNFLVDKYEQYPPMYISMSFSLIFALLFSAVAAVIVHTYLYNGADIWAKFKDPRHGGEDIHKRLMKNKHMDVPNWWSGILTAMVLGLGVFTIGYWVSELPFWGFIVVCFGMACLIVPEGILEGTTNQRT</sequence>
<dbReference type="InterPro" id="IPR004813">
    <property type="entry name" value="OPT"/>
</dbReference>
<comment type="similarity">
    <text evidence="2">Belongs to the oligopeptide OPT transporter family.</text>
</comment>
<dbReference type="Pfam" id="PF03169">
    <property type="entry name" value="OPT"/>
    <property type="match status" value="1"/>
</dbReference>
<organism evidence="10 11">
    <name type="scientific">Calycina marina</name>
    <dbReference type="NCBI Taxonomy" id="1763456"/>
    <lineage>
        <taxon>Eukaryota</taxon>
        <taxon>Fungi</taxon>
        <taxon>Dikarya</taxon>
        <taxon>Ascomycota</taxon>
        <taxon>Pezizomycotina</taxon>
        <taxon>Leotiomycetes</taxon>
        <taxon>Helotiales</taxon>
        <taxon>Pezizellaceae</taxon>
        <taxon>Calycina</taxon>
    </lineage>
</organism>
<dbReference type="OrthoDB" id="9986677at2759"/>
<evidence type="ECO:0000256" key="4">
    <source>
        <dbReference type="ARBA" id="ARBA00022692"/>
    </source>
</evidence>
<comment type="subcellular location">
    <subcellularLocation>
        <location evidence="1">Membrane</location>
        <topology evidence="1">Multi-pass membrane protein</topology>
    </subcellularLocation>
</comment>
<proteinExistence type="inferred from homology"/>
<evidence type="ECO:0000256" key="8">
    <source>
        <dbReference type="ARBA" id="ARBA00023136"/>
    </source>
</evidence>
<dbReference type="GO" id="GO:0016020">
    <property type="term" value="C:membrane"/>
    <property type="evidence" value="ECO:0007669"/>
    <property type="project" value="UniProtKB-SubCell"/>
</dbReference>
<keyword evidence="7 9" id="KW-1133">Transmembrane helix</keyword>
<evidence type="ECO:0000256" key="7">
    <source>
        <dbReference type="ARBA" id="ARBA00022989"/>
    </source>
</evidence>
<keyword evidence="6" id="KW-0653">Protein transport</keyword>
<reference evidence="10" key="1">
    <citation type="journal article" date="2021" name="IMA Fungus">
        <title>Genomic characterization of three marine fungi, including Emericellopsis atlantica sp. nov. with signatures of a generalist lifestyle and marine biomass degradation.</title>
        <authorList>
            <person name="Hagestad O.C."/>
            <person name="Hou L."/>
            <person name="Andersen J.H."/>
            <person name="Hansen E.H."/>
            <person name="Altermark B."/>
            <person name="Li C."/>
            <person name="Kuhnert E."/>
            <person name="Cox R.J."/>
            <person name="Crous P.W."/>
            <person name="Spatafora J.W."/>
            <person name="Lail K."/>
            <person name="Amirebrahimi M."/>
            <person name="Lipzen A."/>
            <person name="Pangilinan J."/>
            <person name="Andreopoulos W."/>
            <person name="Hayes R.D."/>
            <person name="Ng V."/>
            <person name="Grigoriev I.V."/>
            <person name="Jackson S.A."/>
            <person name="Sutton T.D.S."/>
            <person name="Dobson A.D.W."/>
            <person name="Rama T."/>
        </authorList>
    </citation>
    <scope>NUCLEOTIDE SEQUENCE</scope>
    <source>
        <strain evidence="10">TRa3180A</strain>
    </source>
</reference>
<gene>
    <name evidence="10" type="ORF">BJ878DRAFT_476772</name>
</gene>
<dbReference type="EMBL" id="MU253755">
    <property type="protein sequence ID" value="KAG9248154.1"/>
    <property type="molecule type" value="Genomic_DNA"/>
</dbReference>
<dbReference type="PANTHER" id="PTHR22601">
    <property type="entry name" value="ISP4 LIKE PROTEIN"/>
    <property type="match status" value="1"/>
</dbReference>
<name>A0A9P7Z9X6_9HELO</name>
<evidence type="ECO:0000256" key="5">
    <source>
        <dbReference type="ARBA" id="ARBA00022856"/>
    </source>
</evidence>
<feature type="transmembrane region" description="Helical" evidence="9">
    <location>
        <begin position="114"/>
        <end position="141"/>
    </location>
</feature>
<evidence type="ECO:0000256" key="1">
    <source>
        <dbReference type="ARBA" id="ARBA00004141"/>
    </source>
</evidence>
<feature type="transmembrane region" description="Helical" evidence="9">
    <location>
        <begin position="175"/>
        <end position="195"/>
    </location>
</feature>
<keyword evidence="8 9" id="KW-0472">Membrane</keyword>
<evidence type="ECO:0000313" key="10">
    <source>
        <dbReference type="EMBL" id="KAG9248154.1"/>
    </source>
</evidence>